<evidence type="ECO:0008006" key="3">
    <source>
        <dbReference type="Google" id="ProtNLM"/>
    </source>
</evidence>
<reference evidence="1 2" key="1">
    <citation type="submission" date="2024-01" db="EMBL/GenBank/DDBJ databases">
        <title>The diversity of rhizobia nodulating Mimosa spp. in eleven states of Brazil covering several biomes is determined by host plant, location, and edaphic factors.</title>
        <authorList>
            <person name="Rouws L."/>
            <person name="Barauna A."/>
            <person name="Beukes C."/>
            <person name="De Faria S.M."/>
            <person name="Gross E."/>
            <person name="Dos Reis Junior F.B."/>
            <person name="Simon M."/>
            <person name="Maluk M."/>
            <person name="Odee D.W."/>
            <person name="Kenicer G."/>
            <person name="Young J.P.W."/>
            <person name="Reis V.M."/>
            <person name="Zilli J."/>
            <person name="James E.K."/>
        </authorList>
    </citation>
    <scope>NUCLEOTIDE SEQUENCE [LARGE SCALE GENOMIC DNA]</scope>
    <source>
        <strain evidence="1 2">JPY167</strain>
    </source>
</reference>
<comment type="caution">
    <text evidence="1">The sequence shown here is derived from an EMBL/GenBank/DDBJ whole genome shotgun (WGS) entry which is preliminary data.</text>
</comment>
<accession>A0ABU9RZH3</accession>
<dbReference type="EMBL" id="JAYMRV010000011">
    <property type="protein sequence ID" value="MEM5425472.1"/>
    <property type="molecule type" value="Genomic_DNA"/>
</dbReference>
<name>A0ABU9RZH3_9BURK</name>
<keyword evidence="2" id="KW-1185">Reference proteome</keyword>
<dbReference type="Proteomes" id="UP001489897">
    <property type="component" value="Unassembled WGS sequence"/>
</dbReference>
<evidence type="ECO:0000313" key="2">
    <source>
        <dbReference type="Proteomes" id="UP001489897"/>
    </source>
</evidence>
<sequence length="50" mass="5508">MTNLIEAGADPSIADPQGRDSMAIARERKLPAGIIEKLESLQRKLPGRRH</sequence>
<gene>
    <name evidence="1" type="ORF">VSR73_31010</name>
</gene>
<evidence type="ECO:0000313" key="1">
    <source>
        <dbReference type="EMBL" id="MEM5425472.1"/>
    </source>
</evidence>
<proteinExistence type="predicted"/>
<protein>
    <recommendedName>
        <fullName evidence="3">Ankyrin repeat domain-containing protein</fullName>
    </recommendedName>
</protein>
<dbReference type="RefSeq" id="WP_342949442.1">
    <property type="nucleotide sequence ID" value="NZ_JAYMRV010000011.1"/>
</dbReference>
<organism evidence="1 2">
    <name type="scientific">Paraburkholderia ferrariae</name>
    <dbReference type="NCBI Taxonomy" id="386056"/>
    <lineage>
        <taxon>Bacteria</taxon>
        <taxon>Pseudomonadati</taxon>
        <taxon>Pseudomonadota</taxon>
        <taxon>Betaproteobacteria</taxon>
        <taxon>Burkholderiales</taxon>
        <taxon>Burkholderiaceae</taxon>
        <taxon>Paraburkholderia</taxon>
    </lineage>
</organism>